<proteinExistence type="predicted"/>
<organism evidence="3 4">
    <name type="scientific">Lysobacter yananisis</name>
    <dbReference type="NCBI Taxonomy" id="1003114"/>
    <lineage>
        <taxon>Bacteria</taxon>
        <taxon>Pseudomonadati</taxon>
        <taxon>Pseudomonadota</taxon>
        <taxon>Gammaproteobacteria</taxon>
        <taxon>Lysobacterales</taxon>
        <taxon>Lysobacteraceae</taxon>
        <taxon>Lysobacter</taxon>
    </lineage>
</organism>
<feature type="domain" description="Restriction endonuclease type IV Mrr" evidence="1">
    <location>
        <begin position="22"/>
        <end position="108"/>
    </location>
</feature>
<keyword evidence="3" id="KW-0378">Hydrolase</keyword>
<keyword evidence="3" id="KW-0255">Endonuclease</keyword>
<reference evidence="3 4" key="1">
    <citation type="submission" date="2023-08" db="EMBL/GenBank/DDBJ databases">
        <title>The whole genome sequence of Lysobacter yananisis.</title>
        <authorList>
            <person name="Sun H."/>
        </authorList>
    </citation>
    <scope>NUCLEOTIDE SEQUENCE [LARGE SCALE GENOMIC DNA]</scope>
    <source>
        <strain evidence="3 4">SNNU513</strain>
    </source>
</reference>
<dbReference type="SUPFAM" id="SSF52540">
    <property type="entry name" value="P-loop containing nucleoside triphosphate hydrolases"/>
    <property type="match status" value="1"/>
</dbReference>
<dbReference type="InterPro" id="IPR027417">
    <property type="entry name" value="P-loop_NTPase"/>
</dbReference>
<dbReference type="InterPro" id="IPR011856">
    <property type="entry name" value="tRNA_endonuc-like_dom_sf"/>
</dbReference>
<evidence type="ECO:0000313" key="3">
    <source>
        <dbReference type="EMBL" id="WMT05667.1"/>
    </source>
</evidence>
<gene>
    <name evidence="3" type="ORF">RDV84_12740</name>
</gene>
<dbReference type="EMBL" id="CP133568">
    <property type="protein sequence ID" value="WMT05667.1"/>
    <property type="molecule type" value="Genomic_DNA"/>
</dbReference>
<accession>A0ABY9PIN1</accession>
<sequence>MSEMRHLLFSVPADWSNDDKGTFYEEFIVEILKPMRLRAEQRLRVTGMELDILAKSEDRPTTILVECKAHRDPISADVITKLMGNVVFRRADQGWLFTTSDLTKDGKGLWDEIQHDPEHARKFVWYSPTRTIDVLIDQRTIVDPLTILHRLDGQDIGDWSLVVTPARLSWLVELLEDGIPTRYAVFDARTGHPSNQKEALSVAQAAPRYAALQPLSLGSEVAKKIIPVVRAPVARVIAGDAWEDPRPARPIDFVGRDDVIKSISTFIEHVRVGATSTRSFSVLAPSGWGKSSLSLKLVHKAGSGSIGNASITAVDSRSASNAAFVAEALRLALKDALSRGAPNKKNALKIHSLREPLDSPDVRRAIEQLRDSGRVAVLLFDQFEELFAKESLFEVFNAVRDLTLDIDSAQAPIVLGFAWKTDVSLPQQHPAYHLWHELADRRKTFKVGEFGRGEIDRVISKAEKAIGKKLSRAVRSRLAEQCQGLPWLLKKLLVHVLQRVSTHESQYLLLERELDIEQLFKEDLEQLKDEHLRCLKFVAAKAPVPVAEVEESFSRDTTNLLINQHLLVRSGMNYVIYWDIFRDYLIEERVPQIPWTRTFQRTPPVGARALDVLKKEGPLSAASLALRLSLKEGPTFNLLGDLVALQLVDADGAGNYQLPSHLTNLSPTAVAIVARNQLSRHVVNRAIERSWSKDQIVSYETWMQFFDDQQPRNTVFSEATLRQYAANLKSWLLFAGLIELRPRGIGRADGTGAQLGVLASGKSMAGLFLGSASPARLQELLKKVLSAGQVSKAELETMRLRNAASDASALGLIDASTDVIELQGRWDSEVELLNRAKKAILQQSIVQIAIESLRQANGDRELAGAMLAEAVGAKWKPASAMRVLGGLTRFATWAGEDRTSNDDVNTQRKLGF</sequence>
<protein>
    <submittedName>
        <fullName evidence="3">Restriction endonuclease</fullName>
        <ecNumber evidence="3">3.1.21.-</ecNumber>
    </submittedName>
</protein>
<dbReference type="SUPFAM" id="SSF52980">
    <property type="entry name" value="Restriction endonuclease-like"/>
    <property type="match status" value="1"/>
</dbReference>
<keyword evidence="3" id="KW-0540">Nuclease</keyword>
<dbReference type="InterPro" id="IPR011335">
    <property type="entry name" value="Restrct_endonuc-II-like"/>
</dbReference>
<dbReference type="Pfam" id="PF20703">
    <property type="entry name" value="nSTAND1"/>
    <property type="match status" value="1"/>
</dbReference>
<name>A0ABY9PIN1_9GAMM</name>
<dbReference type="Gene3D" id="3.40.50.300">
    <property type="entry name" value="P-loop containing nucleotide triphosphate hydrolases"/>
    <property type="match status" value="1"/>
</dbReference>
<keyword evidence="4" id="KW-1185">Reference proteome</keyword>
<dbReference type="InterPro" id="IPR007560">
    <property type="entry name" value="Restrct_endonuc_IV_Mrr"/>
</dbReference>
<dbReference type="EC" id="3.1.21.-" evidence="3"/>
<dbReference type="GO" id="GO:0004519">
    <property type="term" value="F:endonuclease activity"/>
    <property type="evidence" value="ECO:0007669"/>
    <property type="project" value="UniProtKB-KW"/>
</dbReference>
<evidence type="ECO:0000259" key="1">
    <source>
        <dbReference type="Pfam" id="PF04471"/>
    </source>
</evidence>
<evidence type="ECO:0000313" key="4">
    <source>
        <dbReference type="Proteomes" id="UP001229313"/>
    </source>
</evidence>
<evidence type="ECO:0000259" key="2">
    <source>
        <dbReference type="Pfam" id="PF20703"/>
    </source>
</evidence>
<dbReference type="Gene3D" id="3.40.1350.10">
    <property type="match status" value="1"/>
</dbReference>
<feature type="domain" description="Novel STAND NTPase 1" evidence="2">
    <location>
        <begin position="253"/>
        <end position="505"/>
    </location>
</feature>
<dbReference type="Proteomes" id="UP001229313">
    <property type="component" value="Chromosome"/>
</dbReference>
<dbReference type="Pfam" id="PF04471">
    <property type="entry name" value="Mrr_cat"/>
    <property type="match status" value="1"/>
</dbReference>
<dbReference type="RefSeq" id="WP_309153600.1">
    <property type="nucleotide sequence ID" value="NZ_CP133568.1"/>
</dbReference>
<dbReference type="GO" id="GO:0016787">
    <property type="term" value="F:hydrolase activity"/>
    <property type="evidence" value="ECO:0007669"/>
    <property type="project" value="UniProtKB-KW"/>
</dbReference>
<dbReference type="InterPro" id="IPR049052">
    <property type="entry name" value="nSTAND1"/>
</dbReference>